<dbReference type="InterPro" id="IPR029149">
    <property type="entry name" value="Creatin/AminoP/Spt16_N"/>
</dbReference>
<dbReference type="PROSITE" id="PS00455">
    <property type="entry name" value="AMP_BINDING"/>
    <property type="match status" value="1"/>
</dbReference>
<comment type="function">
    <text evidence="17">Acyl-CoA synthetase required for both the import of long chain fatty acids (LCFAs) (C14-C18) and the activation very long chain fatty acids (VLCFAs) (C20-C26) by esterification of the fatty acids into metabolically active CoA-thioesters for subsequent degradation or incorporation into phospholipids. The transport and fatty acyl-CoA synthetase activities are genetically separable and are thus independent activities. Esterifies VLCFAs in the peroxisome matrix. The VLCFAs are actively transported into peroxisomes by a PXA1-PXA2 heterodimeric transporter in the peroxisomal membrane.</text>
</comment>
<keyword evidence="9 20" id="KW-1133">Transmembrane helix</keyword>
<dbReference type="InterPro" id="IPR000994">
    <property type="entry name" value="Pept_M24"/>
</dbReference>
<evidence type="ECO:0000256" key="16">
    <source>
        <dbReference type="ARBA" id="ARBA00048666"/>
    </source>
</evidence>
<evidence type="ECO:0000256" key="17">
    <source>
        <dbReference type="ARBA" id="ARBA00060276"/>
    </source>
</evidence>
<evidence type="ECO:0000256" key="15">
    <source>
        <dbReference type="ARBA" id="ARBA00046271"/>
    </source>
</evidence>
<evidence type="ECO:0000256" key="9">
    <source>
        <dbReference type="ARBA" id="ARBA00022989"/>
    </source>
</evidence>
<dbReference type="FunFam" id="3.40.50.12780:FF:000019">
    <property type="entry name" value="Long-chain fatty acid transporter"/>
    <property type="match status" value="1"/>
</dbReference>
<reference evidence="22" key="1">
    <citation type="journal article" date="2020" name="Ecol. Evol.">
        <title>Genome structure and content of the rice root-knot nematode (Meloidogyne graminicola).</title>
        <authorList>
            <person name="Phan N.T."/>
            <person name="Danchin E.G.J."/>
            <person name="Klopp C."/>
            <person name="Perfus-Barbeoch L."/>
            <person name="Kozlowski D.K."/>
            <person name="Koutsovoulos G.D."/>
            <person name="Lopez-Roques C."/>
            <person name="Bouchez O."/>
            <person name="Zahm M."/>
            <person name="Besnard G."/>
            <person name="Bellafiore S."/>
        </authorList>
    </citation>
    <scope>NUCLEOTIDE SEQUENCE</scope>
    <source>
        <strain evidence="22">VN-18</strain>
    </source>
</reference>
<evidence type="ECO:0000256" key="18">
    <source>
        <dbReference type="ARBA" id="ARBA00068795"/>
    </source>
</evidence>
<evidence type="ECO:0000256" key="4">
    <source>
        <dbReference type="ARBA" id="ARBA00022475"/>
    </source>
</evidence>
<keyword evidence="7" id="KW-0547">Nucleotide-binding</keyword>
<keyword evidence="3" id="KW-0813">Transport</keyword>
<dbReference type="AlphaFoldDB" id="A0A8S9ZDQ5"/>
<evidence type="ECO:0000259" key="21">
    <source>
        <dbReference type="SMART" id="SM01011"/>
    </source>
</evidence>
<dbReference type="OrthoDB" id="288590at2759"/>
<evidence type="ECO:0000256" key="12">
    <source>
        <dbReference type="ARBA" id="ARBA00023140"/>
    </source>
</evidence>
<dbReference type="GO" id="GO:0005886">
    <property type="term" value="C:plasma membrane"/>
    <property type="evidence" value="ECO:0007669"/>
    <property type="project" value="UniProtKB-SubCell"/>
</dbReference>
<evidence type="ECO:0000256" key="13">
    <source>
        <dbReference type="ARBA" id="ARBA00036527"/>
    </source>
</evidence>
<dbReference type="Gene3D" id="3.90.230.10">
    <property type="entry name" value="Creatinase/methionine aminopeptidase superfamily"/>
    <property type="match status" value="1"/>
</dbReference>
<dbReference type="Pfam" id="PF00557">
    <property type="entry name" value="Peptidase_M24"/>
    <property type="match status" value="1"/>
</dbReference>
<evidence type="ECO:0000256" key="8">
    <source>
        <dbReference type="ARBA" id="ARBA00022840"/>
    </source>
</evidence>
<dbReference type="SUPFAM" id="SSF55920">
    <property type="entry name" value="Creatinase/aminopeptidase"/>
    <property type="match status" value="1"/>
</dbReference>
<evidence type="ECO:0000256" key="3">
    <source>
        <dbReference type="ARBA" id="ARBA00022448"/>
    </source>
</evidence>
<dbReference type="Pfam" id="PF00501">
    <property type="entry name" value="AMP-binding"/>
    <property type="match status" value="1"/>
</dbReference>
<dbReference type="PANTHER" id="PTHR43107:SF15">
    <property type="entry name" value="FATTY ACID TRANSPORT PROTEIN 3, ISOFORM A"/>
    <property type="match status" value="1"/>
</dbReference>
<evidence type="ECO:0000256" key="20">
    <source>
        <dbReference type="SAM" id="Phobius"/>
    </source>
</evidence>
<dbReference type="SUPFAM" id="SSF53092">
    <property type="entry name" value="Creatinase/prolidase N-terminal domain"/>
    <property type="match status" value="1"/>
</dbReference>
<dbReference type="FunFam" id="3.30.300.30:FF:000020">
    <property type="entry name" value="Long-chain fatty acid transporter"/>
    <property type="match status" value="1"/>
</dbReference>
<dbReference type="InterPro" id="IPR020845">
    <property type="entry name" value="AMP-binding_CS"/>
</dbReference>
<evidence type="ECO:0000256" key="11">
    <source>
        <dbReference type="ARBA" id="ARBA00023136"/>
    </source>
</evidence>
<name>A0A8S9ZDQ5_9BILA</name>
<dbReference type="GO" id="GO:0005778">
    <property type="term" value="C:peroxisomal membrane"/>
    <property type="evidence" value="ECO:0007669"/>
    <property type="project" value="UniProtKB-SubCell"/>
</dbReference>
<evidence type="ECO:0000256" key="10">
    <source>
        <dbReference type="ARBA" id="ARBA00023055"/>
    </source>
</evidence>
<sequence>MGECQIAGPCTSQNTGTSTLNCSKNLNKCSEKDFNNKTIITTSTIIKQLSSLINDCDISDILFELSIICIFIGIFLAELISWKTALFIYFIIRLISNDFARHAISTLPRDLRGIMLVVFIKWEMRLRLRQNKPLHEHFEKIVNKRPNDECLVEVESGRKMTFLEFDQHSNKFANFFQKCHIGFENGEVISLFMENGIDFFAAWFGLSKIGIITAWINTNLKLEPLSHSIRVANCRAILTTRTLFPVLENALKKALLPHDITIFVSEHGLLVEYKWVREECFIREHPIDKIEKPEIPSNLNFQSILCYIYTSGTTGIPKAALIRHFRFYLMASSSGRVFQITPSDRLYLTLPMYHSQGGILGIGQVLIKGASACIRSRFSASNFWKDCNRFECTISQYIGEICRYLLLQPSIPEERTHKVRLMYGNGLRPQIWEQFVSRFGIKQIGEVYGSTEGNSNLINIDNKLGACGFIPIYMSLLSGIYPIRLLRVDEKGELLRNENGFCVRCKPGESGEIVASINPNNPILRFEGYVDRLATKHKLVENCEHKGETVFASGDILYWDNYGYLYFKDRRGDTYRWKGENVSTTEVEGLLQRSTEQQVIIDLTVYGVEVPGCEGRAGMVAVVLQEGTDIEEFINKMAVIFTEQLASYAIPVFVRICDEIEKTGTFKLKKEHLQIEEGGHEKYRYNTDADENAFRQESYFFWTFGVHEPGCYGAIDLGSGKSFLFPPKLAPEYAIWDGKIQNEQWFLDKYKVDQVVFHENGLKIIETLNAFSPIEKIFLLKAENTDSGIVLEPPTKVPGIDKFEIDTKILYPIVAELRVFKTDLEIEVLKYASKCANEAHKELMRKVKPNMFEYQMESLFRHISYYAGGCRHLGYTCIAATGCNAAILHYGK</sequence>
<dbReference type="GO" id="GO:0005324">
    <property type="term" value="F:long-chain fatty acid transmembrane transporter activity"/>
    <property type="evidence" value="ECO:0007669"/>
    <property type="project" value="TreeGrafter"/>
</dbReference>
<dbReference type="GO" id="GO:0004467">
    <property type="term" value="F:long-chain fatty acid-CoA ligase activity"/>
    <property type="evidence" value="ECO:0007669"/>
    <property type="project" value="TreeGrafter"/>
</dbReference>
<dbReference type="InterPro" id="IPR000873">
    <property type="entry name" value="AMP-dep_synth/lig_dom"/>
</dbReference>
<comment type="similarity">
    <text evidence="2">Belongs to the ATP-dependent AMP-binding enzyme family.</text>
</comment>
<proteinExistence type="inferred from homology"/>
<organism evidence="22 23">
    <name type="scientific">Meloidogyne graminicola</name>
    <dbReference type="NCBI Taxonomy" id="189291"/>
    <lineage>
        <taxon>Eukaryota</taxon>
        <taxon>Metazoa</taxon>
        <taxon>Ecdysozoa</taxon>
        <taxon>Nematoda</taxon>
        <taxon>Chromadorea</taxon>
        <taxon>Rhabditida</taxon>
        <taxon>Tylenchina</taxon>
        <taxon>Tylenchomorpha</taxon>
        <taxon>Tylenchoidea</taxon>
        <taxon>Meloidogynidae</taxon>
        <taxon>Meloidogyninae</taxon>
        <taxon>Meloidogyne</taxon>
    </lineage>
</organism>
<dbReference type="EMBL" id="JABEBT010000140">
    <property type="protein sequence ID" value="KAF7629841.1"/>
    <property type="molecule type" value="Genomic_DNA"/>
</dbReference>
<evidence type="ECO:0000256" key="14">
    <source>
        <dbReference type="ARBA" id="ARBA00041297"/>
    </source>
</evidence>
<dbReference type="GO" id="GO:0005789">
    <property type="term" value="C:endoplasmic reticulum membrane"/>
    <property type="evidence" value="ECO:0007669"/>
    <property type="project" value="TreeGrafter"/>
</dbReference>
<dbReference type="PANTHER" id="PTHR43107">
    <property type="entry name" value="LONG-CHAIN FATTY ACID TRANSPORT PROTEIN"/>
    <property type="match status" value="1"/>
</dbReference>
<keyword evidence="11 20" id="KW-0472">Membrane</keyword>
<comment type="subcellular location">
    <subcellularLocation>
        <location evidence="1">Cell membrane</location>
        <topology evidence="1">Multi-pass membrane protein</topology>
    </subcellularLocation>
    <subcellularLocation>
        <location evidence="15">Peroxisome membrane</location>
    </subcellularLocation>
</comment>
<evidence type="ECO:0000256" key="19">
    <source>
        <dbReference type="ARBA" id="ARBA00078285"/>
    </source>
</evidence>
<evidence type="ECO:0000313" key="23">
    <source>
        <dbReference type="Proteomes" id="UP000605970"/>
    </source>
</evidence>
<evidence type="ECO:0000256" key="6">
    <source>
        <dbReference type="ARBA" id="ARBA00022692"/>
    </source>
</evidence>
<keyword evidence="8" id="KW-0067">ATP-binding</keyword>
<dbReference type="Pfam" id="PF05195">
    <property type="entry name" value="AMP_N"/>
    <property type="match status" value="1"/>
</dbReference>
<dbReference type="Proteomes" id="UP000605970">
    <property type="component" value="Unassembled WGS sequence"/>
</dbReference>
<dbReference type="GO" id="GO:0005524">
    <property type="term" value="F:ATP binding"/>
    <property type="evidence" value="ECO:0007669"/>
    <property type="project" value="UniProtKB-KW"/>
</dbReference>
<dbReference type="GO" id="GO:0030145">
    <property type="term" value="F:manganese ion binding"/>
    <property type="evidence" value="ECO:0007669"/>
    <property type="project" value="InterPro"/>
</dbReference>
<evidence type="ECO:0000256" key="7">
    <source>
        <dbReference type="ARBA" id="ARBA00022741"/>
    </source>
</evidence>
<keyword evidence="23" id="KW-1185">Reference proteome</keyword>
<comment type="caution">
    <text evidence="22">The sequence shown here is derived from an EMBL/GenBank/DDBJ whole genome shotgun (WGS) entry which is preliminary data.</text>
</comment>
<feature type="domain" description="Aminopeptidase P N-terminal" evidence="21">
    <location>
        <begin position="661"/>
        <end position="788"/>
    </location>
</feature>
<dbReference type="SUPFAM" id="SSF56801">
    <property type="entry name" value="Acetyl-CoA synthetase-like"/>
    <property type="match status" value="1"/>
</dbReference>
<dbReference type="InterPro" id="IPR007865">
    <property type="entry name" value="Aminopep_P_N"/>
</dbReference>
<dbReference type="InterPro" id="IPR042099">
    <property type="entry name" value="ANL_N_sf"/>
</dbReference>
<dbReference type="Gene3D" id="3.40.350.10">
    <property type="entry name" value="Creatinase/prolidase N-terminal domain"/>
    <property type="match status" value="1"/>
</dbReference>
<comment type="catalytic activity">
    <reaction evidence="13">
        <text>a very long-chain fatty acid + ATP + CoA = a very long-chain fatty acyl-CoA + AMP + diphosphate</text>
        <dbReference type="Rhea" id="RHEA:54536"/>
        <dbReference type="ChEBI" id="CHEBI:30616"/>
        <dbReference type="ChEBI" id="CHEBI:33019"/>
        <dbReference type="ChEBI" id="CHEBI:57287"/>
        <dbReference type="ChEBI" id="CHEBI:58950"/>
        <dbReference type="ChEBI" id="CHEBI:138261"/>
        <dbReference type="ChEBI" id="CHEBI:456215"/>
    </reaction>
    <physiologicalReaction direction="left-to-right" evidence="13">
        <dbReference type="Rhea" id="RHEA:54537"/>
    </physiologicalReaction>
</comment>
<evidence type="ECO:0000256" key="2">
    <source>
        <dbReference type="ARBA" id="ARBA00006432"/>
    </source>
</evidence>
<dbReference type="GO" id="GO:0070006">
    <property type="term" value="F:metalloaminopeptidase activity"/>
    <property type="evidence" value="ECO:0007669"/>
    <property type="project" value="InterPro"/>
</dbReference>
<dbReference type="Gene3D" id="3.40.50.12780">
    <property type="entry name" value="N-terminal domain of ligase-like"/>
    <property type="match status" value="1"/>
</dbReference>
<accession>A0A8S9ZDQ5</accession>
<protein>
    <recommendedName>
        <fullName evidence="18">Very long-chain fatty acid transport protein</fullName>
    </recommendedName>
    <alternativeName>
        <fullName evidence="14">Long-chain-fatty-acid--CoA ligase</fullName>
    </alternativeName>
    <alternativeName>
        <fullName evidence="19">Very-long-chain acyl-CoA synthetase</fullName>
    </alternativeName>
</protein>
<keyword evidence="6 20" id="KW-0812">Transmembrane</keyword>
<feature type="transmembrane region" description="Helical" evidence="20">
    <location>
        <begin position="65"/>
        <end position="92"/>
    </location>
</feature>
<dbReference type="InterPro" id="IPR036005">
    <property type="entry name" value="Creatinase/aminopeptidase-like"/>
</dbReference>
<gene>
    <name evidence="22" type="ORF">Mgra_00009166</name>
</gene>
<keyword evidence="12" id="KW-0576">Peroxisome</keyword>
<evidence type="ECO:0000313" key="22">
    <source>
        <dbReference type="EMBL" id="KAF7629841.1"/>
    </source>
</evidence>
<dbReference type="SMART" id="SM01011">
    <property type="entry name" value="AMP_N"/>
    <property type="match status" value="1"/>
</dbReference>
<keyword evidence="5" id="KW-0436">Ligase</keyword>
<comment type="catalytic activity">
    <reaction evidence="16">
        <text>tetracosanoate + ATP + CoA = tetracosanoyl-CoA + AMP + diphosphate</text>
        <dbReference type="Rhea" id="RHEA:33639"/>
        <dbReference type="ChEBI" id="CHEBI:30616"/>
        <dbReference type="ChEBI" id="CHEBI:31014"/>
        <dbReference type="ChEBI" id="CHEBI:33019"/>
        <dbReference type="ChEBI" id="CHEBI:57287"/>
        <dbReference type="ChEBI" id="CHEBI:65052"/>
        <dbReference type="ChEBI" id="CHEBI:456215"/>
    </reaction>
    <physiologicalReaction direction="left-to-right" evidence="16">
        <dbReference type="Rhea" id="RHEA:33640"/>
    </physiologicalReaction>
</comment>
<evidence type="ECO:0000256" key="1">
    <source>
        <dbReference type="ARBA" id="ARBA00004651"/>
    </source>
</evidence>
<dbReference type="GO" id="GO:0044539">
    <property type="term" value="P:long-chain fatty acid import into cell"/>
    <property type="evidence" value="ECO:0007669"/>
    <property type="project" value="TreeGrafter"/>
</dbReference>
<keyword evidence="10" id="KW-0445">Lipid transport</keyword>
<keyword evidence="4" id="KW-1003">Cell membrane</keyword>
<evidence type="ECO:0000256" key="5">
    <source>
        <dbReference type="ARBA" id="ARBA00022598"/>
    </source>
</evidence>